<evidence type="ECO:0000256" key="4">
    <source>
        <dbReference type="SAM" id="SignalP"/>
    </source>
</evidence>
<dbReference type="PANTHER" id="PTHR30097:SF4">
    <property type="entry name" value="SLR6042 PROTEIN"/>
    <property type="match status" value="1"/>
</dbReference>
<dbReference type="EMBL" id="FOGG01000003">
    <property type="protein sequence ID" value="SER00898.1"/>
    <property type="molecule type" value="Genomic_DNA"/>
</dbReference>
<dbReference type="Proteomes" id="UP000199572">
    <property type="component" value="Unassembled WGS sequence"/>
</dbReference>
<keyword evidence="2" id="KW-0813">Transport</keyword>
<sequence>MKSIYHLIYFLLISTVSLTACTEPKKEKEPEQEEAHAESDLVTLTPEQQQVIGITLGYIAQKELSGTTKVNGMLDLPPQSLVSVSTPLEGIVKSTDMLQGMRVKKGALVAVMQNPEFIQMQQDYLDYKSQLQYLKQELDRQEELAKENVNSKKALQKARSEYQSVSARLLGQRTKLSLLNINFKALEAGQILKTFNLYAPIGGYVTQVNTNIGAFASTTDLLFKIADTEHLHAELTVFEKDVPKLKIGQKVRFTLANEEKERLATVYLIGREISKERTVQIHCHLDQEDTQLLPGMYLKAYVESGMNRVDALPDEAIVEFEGKKYVFVAEKNPERKVAEHQYKMTEVKTGIAENGYTQISFLRPEQDHQVVIKGTYDLLSKVKNEEEEHGH</sequence>
<dbReference type="GO" id="GO:0030313">
    <property type="term" value="C:cell envelope"/>
    <property type="evidence" value="ECO:0007669"/>
    <property type="project" value="TreeGrafter"/>
</dbReference>
<evidence type="ECO:0000313" key="7">
    <source>
        <dbReference type="Proteomes" id="UP000199572"/>
    </source>
</evidence>
<dbReference type="Gene3D" id="1.10.287.470">
    <property type="entry name" value="Helix hairpin bin"/>
    <property type="match status" value="1"/>
</dbReference>
<feature type="chain" id="PRO_5011726624" evidence="4">
    <location>
        <begin position="23"/>
        <end position="391"/>
    </location>
</feature>
<dbReference type="Gene3D" id="2.40.30.170">
    <property type="match status" value="1"/>
</dbReference>
<dbReference type="PANTHER" id="PTHR30097">
    <property type="entry name" value="CATION EFFLUX SYSTEM PROTEIN CUSB"/>
    <property type="match status" value="1"/>
</dbReference>
<dbReference type="PROSITE" id="PS51257">
    <property type="entry name" value="PROKAR_LIPOPROTEIN"/>
    <property type="match status" value="1"/>
</dbReference>
<evidence type="ECO:0000259" key="5">
    <source>
        <dbReference type="Pfam" id="PF25954"/>
    </source>
</evidence>
<dbReference type="RefSeq" id="WP_090881458.1">
    <property type="nucleotide sequence ID" value="NZ_FOGG01000003.1"/>
</dbReference>
<proteinExistence type="inferred from homology"/>
<accession>A0A1H9KP82</accession>
<dbReference type="Pfam" id="PF25954">
    <property type="entry name" value="Beta-barrel_RND_2"/>
    <property type="match status" value="1"/>
</dbReference>
<dbReference type="GO" id="GO:0015679">
    <property type="term" value="P:plasma membrane copper ion transport"/>
    <property type="evidence" value="ECO:0007669"/>
    <property type="project" value="TreeGrafter"/>
</dbReference>
<feature type="domain" description="CusB-like beta-barrel" evidence="5">
    <location>
        <begin position="234"/>
        <end position="302"/>
    </location>
</feature>
<keyword evidence="3" id="KW-0175">Coiled coil</keyword>
<dbReference type="STRING" id="390241.SAMN04488023_10388"/>
<evidence type="ECO:0000256" key="1">
    <source>
        <dbReference type="ARBA" id="ARBA00009477"/>
    </source>
</evidence>
<dbReference type="SUPFAM" id="SSF111369">
    <property type="entry name" value="HlyD-like secretion proteins"/>
    <property type="match status" value="1"/>
</dbReference>
<feature type="coiled-coil region" evidence="3">
    <location>
        <begin position="124"/>
        <end position="161"/>
    </location>
</feature>
<keyword evidence="7" id="KW-1185">Reference proteome</keyword>
<evidence type="ECO:0000256" key="3">
    <source>
        <dbReference type="SAM" id="Coils"/>
    </source>
</evidence>
<reference evidence="6 7" key="1">
    <citation type="submission" date="2016-10" db="EMBL/GenBank/DDBJ databases">
        <authorList>
            <person name="de Groot N.N."/>
        </authorList>
    </citation>
    <scope>NUCLEOTIDE SEQUENCE [LARGE SCALE GENOMIC DNA]</scope>
    <source>
        <strain evidence="6 7">DSM 18610</strain>
    </source>
</reference>
<gene>
    <name evidence="6" type="ORF">SAMN04488023_10388</name>
</gene>
<dbReference type="InterPro" id="IPR006143">
    <property type="entry name" value="RND_pump_MFP"/>
</dbReference>
<protein>
    <submittedName>
        <fullName evidence="6">Membrane fusion protein, cobalt-zinc-cadmium efflux system</fullName>
    </submittedName>
</protein>
<dbReference type="InterPro" id="IPR051909">
    <property type="entry name" value="MFP_Cation_Efflux"/>
</dbReference>
<dbReference type="GO" id="GO:0060003">
    <property type="term" value="P:copper ion export"/>
    <property type="evidence" value="ECO:0007669"/>
    <property type="project" value="TreeGrafter"/>
</dbReference>
<keyword evidence="4" id="KW-0732">Signal</keyword>
<dbReference type="OrthoDB" id="9814657at2"/>
<dbReference type="AlphaFoldDB" id="A0A1H9KP82"/>
<name>A0A1H9KP82_9SPHI</name>
<dbReference type="GO" id="GO:0022857">
    <property type="term" value="F:transmembrane transporter activity"/>
    <property type="evidence" value="ECO:0007669"/>
    <property type="project" value="InterPro"/>
</dbReference>
<feature type="signal peptide" evidence="4">
    <location>
        <begin position="1"/>
        <end position="22"/>
    </location>
</feature>
<comment type="similarity">
    <text evidence="1">Belongs to the membrane fusion protein (MFP) (TC 8.A.1) family.</text>
</comment>
<dbReference type="NCBIfam" id="TIGR01730">
    <property type="entry name" value="RND_mfp"/>
    <property type="match status" value="1"/>
</dbReference>
<organism evidence="6 7">
    <name type="scientific">Pedobacter rhizosphaerae</name>
    <dbReference type="NCBI Taxonomy" id="390241"/>
    <lineage>
        <taxon>Bacteria</taxon>
        <taxon>Pseudomonadati</taxon>
        <taxon>Bacteroidota</taxon>
        <taxon>Sphingobacteriia</taxon>
        <taxon>Sphingobacteriales</taxon>
        <taxon>Sphingobacteriaceae</taxon>
        <taxon>Pedobacter</taxon>
    </lineage>
</organism>
<evidence type="ECO:0000313" key="6">
    <source>
        <dbReference type="EMBL" id="SER00898.1"/>
    </source>
</evidence>
<evidence type="ECO:0000256" key="2">
    <source>
        <dbReference type="ARBA" id="ARBA00022448"/>
    </source>
</evidence>
<dbReference type="Gene3D" id="2.40.50.100">
    <property type="match status" value="1"/>
</dbReference>
<dbReference type="Gene3D" id="2.40.420.20">
    <property type="match status" value="1"/>
</dbReference>
<dbReference type="InterPro" id="IPR058792">
    <property type="entry name" value="Beta-barrel_RND_2"/>
</dbReference>
<dbReference type="GO" id="GO:0016020">
    <property type="term" value="C:membrane"/>
    <property type="evidence" value="ECO:0007669"/>
    <property type="project" value="InterPro"/>
</dbReference>